<accession>A0AAV2QAW0</accession>
<name>A0AAV2QAW0_MEGNR</name>
<dbReference type="Proteomes" id="UP001497623">
    <property type="component" value="Unassembled WGS sequence"/>
</dbReference>
<protein>
    <submittedName>
        <fullName evidence="1">Uncharacterized protein</fullName>
    </submittedName>
</protein>
<evidence type="ECO:0000313" key="2">
    <source>
        <dbReference type="Proteomes" id="UP001497623"/>
    </source>
</evidence>
<keyword evidence="2" id="KW-1185">Reference proteome</keyword>
<proteinExistence type="predicted"/>
<gene>
    <name evidence="1" type="ORF">MNOR_LOCUS9931</name>
</gene>
<reference evidence="1 2" key="1">
    <citation type="submission" date="2024-05" db="EMBL/GenBank/DDBJ databases">
        <authorList>
            <person name="Wallberg A."/>
        </authorList>
    </citation>
    <scope>NUCLEOTIDE SEQUENCE [LARGE SCALE GENOMIC DNA]</scope>
</reference>
<organism evidence="1 2">
    <name type="scientific">Meganyctiphanes norvegica</name>
    <name type="common">Northern krill</name>
    <name type="synonym">Thysanopoda norvegica</name>
    <dbReference type="NCBI Taxonomy" id="48144"/>
    <lineage>
        <taxon>Eukaryota</taxon>
        <taxon>Metazoa</taxon>
        <taxon>Ecdysozoa</taxon>
        <taxon>Arthropoda</taxon>
        <taxon>Crustacea</taxon>
        <taxon>Multicrustacea</taxon>
        <taxon>Malacostraca</taxon>
        <taxon>Eumalacostraca</taxon>
        <taxon>Eucarida</taxon>
        <taxon>Euphausiacea</taxon>
        <taxon>Euphausiidae</taxon>
        <taxon>Meganyctiphanes</taxon>
    </lineage>
</organism>
<feature type="non-terminal residue" evidence="1">
    <location>
        <position position="1"/>
    </location>
</feature>
<dbReference type="EMBL" id="CAXKWB010004910">
    <property type="protein sequence ID" value="CAL4075780.1"/>
    <property type="molecule type" value="Genomic_DNA"/>
</dbReference>
<comment type="caution">
    <text evidence="1">The sequence shown here is derived from an EMBL/GenBank/DDBJ whole genome shotgun (WGS) entry which is preliminary data.</text>
</comment>
<dbReference type="AlphaFoldDB" id="A0AAV2QAW0"/>
<evidence type="ECO:0000313" key="1">
    <source>
        <dbReference type="EMBL" id="CAL4075780.1"/>
    </source>
</evidence>
<sequence>VIVAQMCVFSAGGNESLDTLEIFGVTMIKIWCFKDYLLLQDCLYVQNADRYQIIKNGLCIIKNVYSAIDNIFNMLDLTKFNVFIRLNLLGTFTSKFSKLSSVV</sequence>